<evidence type="ECO:0000256" key="4">
    <source>
        <dbReference type="ARBA" id="ARBA00023136"/>
    </source>
</evidence>
<feature type="non-terminal residue" evidence="6">
    <location>
        <position position="77"/>
    </location>
</feature>
<dbReference type="SUPFAM" id="SSF90123">
    <property type="entry name" value="ABC transporter transmembrane region"/>
    <property type="match status" value="1"/>
</dbReference>
<accession>A0ABU9HGM8</accession>
<name>A0ABU9HGM8_9GAMM</name>
<evidence type="ECO:0000256" key="2">
    <source>
        <dbReference type="ARBA" id="ARBA00022692"/>
    </source>
</evidence>
<gene>
    <name evidence="6" type="ORF">V6255_18295</name>
</gene>
<keyword evidence="7" id="KW-1185">Reference proteome</keyword>
<proteinExistence type="predicted"/>
<feature type="non-terminal residue" evidence="6">
    <location>
        <position position="1"/>
    </location>
</feature>
<reference evidence="6 7" key="1">
    <citation type="submission" date="2024-02" db="EMBL/GenBank/DDBJ databases">
        <title>Bacteria isolated from the canopy kelp, Nereocystis luetkeana.</title>
        <authorList>
            <person name="Pfister C.A."/>
            <person name="Younker I.T."/>
            <person name="Light S.H."/>
        </authorList>
    </citation>
    <scope>NUCLEOTIDE SEQUENCE [LARGE SCALE GENOMIC DNA]</scope>
    <source>
        <strain evidence="6 7">TI.2.07</strain>
    </source>
</reference>
<evidence type="ECO:0000256" key="1">
    <source>
        <dbReference type="ARBA" id="ARBA00004651"/>
    </source>
</evidence>
<evidence type="ECO:0000256" key="3">
    <source>
        <dbReference type="ARBA" id="ARBA00022989"/>
    </source>
</evidence>
<evidence type="ECO:0000256" key="5">
    <source>
        <dbReference type="SAM" id="Phobius"/>
    </source>
</evidence>
<evidence type="ECO:0000313" key="7">
    <source>
        <dbReference type="Proteomes" id="UP001366060"/>
    </source>
</evidence>
<feature type="transmembrane region" description="Helical" evidence="5">
    <location>
        <begin position="6"/>
        <end position="30"/>
    </location>
</feature>
<sequence length="77" mass="8840">VFLIGITLIIYDPLVTIAGAVIFVGGYLILFRITKPKLSQNSMRISKRNQQRLRDLNEGFGDIKIVILVKKEEYFIQ</sequence>
<comment type="subcellular location">
    <subcellularLocation>
        <location evidence="1">Cell membrane</location>
        <topology evidence="1">Multi-pass membrane protein</topology>
    </subcellularLocation>
</comment>
<dbReference type="Proteomes" id="UP001366060">
    <property type="component" value="Unassembled WGS sequence"/>
</dbReference>
<protein>
    <submittedName>
        <fullName evidence="6">Uncharacterized protein</fullName>
    </submittedName>
</protein>
<keyword evidence="2 5" id="KW-0812">Transmembrane</keyword>
<keyword evidence="4 5" id="KW-0472">Membrane</keyword>
<dbReference type="InterPro" id="IPR036640">
    <property type="entry name" value="ABC1_TM_sf"/>
</dbReference>
<comment type="caution">
    <text evidence="6">The sequence shown here is derived from an EMBL/GenBank/DDBJ whole genome shotgun (WGS) entry which is preliminary data.</text>
</comment>
<evidence type="ECO:0000313" key="6">
    <source>
        <dbReference type="EMBL" id="MEL0661064.1"/>
    </source>
</evidence>
<keyword evidence="3 5" id="KW-1133">Transmembrane helix</keyword>
<dbReference type="RefSeq" id="WP_425355950.1">
    <property type="nucleotide sequence ID" value="NZ_JBAKBA010000202.1"/>
</dbReference>
<organism evidence="6 7">
    <name type="scientific">Psychromonas arctica</name>
    <dbReference type="NCBI Taxonomy" id="168275"/>
    <lineage>
        <taxon>Bacteria</taxon>
        <taxon>Pseudomonadati</taxon>
        <taxon>Pseudomonadota</taxon>
        <taxon>Gammaproteobacteria</taxon>
        <taxon>Alteromonadales</taxon>
        <taxon>Psychromonadaceae</taxon>
        <taxon>Psychromonas</taxon>
    </lineage>
</organism>
<dbReference type="Gene3D" id="1.20.1560.10">
    <property type="entry name" value="ABC transporter type 1, transmembrane domain"/>
    <property type="match status" value="1"/>
</dbReference>
<dbReference type="EMBL" id="JBAKBA010000202">
    <property type="protein sequence ID" value="MEL0661064.1"/>
    <property type="molecule type" value="Genomic_DNA"/>
</dbReference>